<dbReference type="PANTHER" id="PTHR33594:SF1">
    <property type="entry name" value="HD_PDEASE DOMAIN-CONTAINING PROTEIN"/>
    <property type="match status" value="1"/>
</dbReference>
<evidence type="ECO:0000313" key="4">
    <source>
        <dbReference type="Proteomes" id="UP001056855"/>
    </source>
</evidence>
<organism evidence="3 4">
    <name type="scientific">Natronosalvus rutilus</name>
    <dbReference type="NCBI Taxonomy" id="2953753"/>
    <lineage>
        <taxon>Archaea</taxon>
        <taxon>Methanobacteriati</taxon>
        <taxon>Methanobacteriota</taxon>
        <taxon>Stenosarchaea group</taxon>
        <taxon>Halobacteria</taxon>
        <taxon>Halobacteriales</taxon>
        <taxon>Natrialbaceae</taxon>
        <taxon>Natronosalvus</taxon>
    </lineage>
</organism>
<dbReference type="EMBL" id="CP100355">
    <property type="protein sequence ID" value="UTF52969.1"/>
    <property type="molecule type" value="Genomic_DNA"/>
</dbReference>
<dbReference type="SMART" id="SM00471">
    <property type="entry name" value="HDc"/>
    <property type="match status" value="1"/>
</dbReference>
<gene>
    <name evidence="3" type="ORF">NGM29_14470</name>
</gene>
<dbReference type="Proteomes" id="UP001056855">
    <property type="component" value="Chromosome"/>
</dbReference>
<dbReference type="CDD" id="cd00077">
    <property type="entry name" value="HDc"/>
    <property type="match status" value="1"/>
</dbReference>
<feature type="compositionally biased region" description="Acidic residues" evidence="1">
    <location>
        <begin position="223"/>
        <end position="235"/>
    </location>
</feature>
<dbReference type="InterPro" id="IPR006675">
    <property type="entry name" value="HDIG_dom"/>
</dbReference>
<dbReference type="PROSITE" id="PS51831">
    <property type="entry name" value="HD"/>
    <property type="match status" value="1"/>
</dbReference>
<dbReference type="GeneID" id="73291274"/>
<dbReference type="SUPFAM" id="SSF109604">
    <property type="entry name" value="HD-domain/PDEase-like"/>
    <property type="match status" value="1"/>
</dbReference>
<dbReference type="NCBIfam" id="TIGR00277">
    <property type="entry name" value="HDIG"/>
    <property type="match status" value="1"/>
</dbReference>
<evidence type="ECO:0000256" key="1">
    <source>
        <dbReference type="SAM" id="MobiDB-lite"/>
    </source>
</evidence>
<dbReference type="InterPro" id="IPR006674">
    <property type="entry name" value="HD_domain"/>
</dbReference>
<dbReference type="InterPro" id="IPR003607">
    <property type="entry name" value="HD/PDEase_dom"/>
</dbReference>
<dbReference type="Gene3D" id="1.10.3210.50">
    <property type="match status" value="1"/>
</dbReference>
<protein>
    <submittedName>
        <fullName evidence="3">HD domain-containing protein</fullName>
    </submittedName>
</protein>
<dbReference type="AlphaFoldDB" id="A0A9E7N9I2"/>
<accession>A0A9E7N9I2</accession>
<reference evidence="3" key="1">
    <citation type="submission" date="2022-06" db="EMBL/GenBank/DDBJ databases">
        <title>Diverse halophilic archaea isolated from saline environments.</title>
        <authorList>
            <person name="Cui H.-L."/>
        </authorList>
    </citation>
    <scope>NUCLEOTIDE SEQUENCE</scope>
    <source>
        <strain evidence="3">WLHS1</strain>
    </source>
</reference>
<proteinExistence type="predicted"/>
<feature type="domain" description="HD" evidence="2">
    <location>
        <begin position="25"/>
        <end position="130"/>
    </location>
</feature>
<name>A0A9E7N9I2_9EURY</name>
<dbReference type="PANTHER" id="PTHR33594">
    <property type="entry name" value="SUPERFAMILY HYDROLASE, PUTATIVE (AFU_ORTHOLOGUE AFUA_1G03035)-RELATED"/>
    <property type="match status" value="1"/>
</dbReference>
<evidence type="ECO:0000259" key="2">
    <source>
        <dbReference type="PROSITE" id="PS51831"/>
    </source>
</evidence>
<dbReference type="Pfam" id="PF01966">
    <property type="entry name" value="HD"/>
    <property type="match status" value="1"/>
</dbReference>
<evidence type="ECO:0000313" key="3">
    <source>
        <dbReference type="EMBL" id="UTF52969.1"/>
    </source>
</evidence>
<dbReference type="KEGG" id="sawl:NGM29_14470"/>
<dbReference type="RefSeq" id="WP_254157078.1">
    <property type="nucleotide sequence ID" value="NZ_CP100355.1"/>
</dbReference>
<keyword evidence="4" id="KW-1185">Reference proteome</keyword>
<feature type="region of interest" description="Disordered" evidence="1">
    <location>
        <begin position="207"/>
        <end position="235"/>
    </location>
</feature>
<sequence length="235" mass="25674">MNDVLERVRPVARSYFDDAVTPAHDWHHVMRVETNARRLAAERTDVDQDVLLLAAVLHDIGRPKEDSGAIDDHAEWGAREARTILESVDHPPESVDAVAHCIRAHRFSNDVDPRTAEARLLSDADNLDALGAIGLARTFSFGGELGTTIHDPGLPPAEDDTRAGATSINHVHKKLLRLPERMYTPEGRAVAEERAKVVDSFLESLECEVSGGSSDHDSSSEPIDYDSSEEQGDGA</sequence>